<dbReference type="EMBL" id="JAPFFF010000001">
    <property type="protein sequence ID" value="KAK8900602.1"/>
    <property type="molecule type" value="Genomic_DNA"/>
</dbReference>
<reference evidence="1 2" key="1">
    <citation type="submission" date="2024-04" db="EMBL/GenBank/DDBJ databases">
        <title>Tritrichomonas musculus Genome.</title>
        <authorList>
            <person name="Alves-Ferreira E."/>
            <person name="Grigg M."/>
            <person name="Lorenzi H."/>
            <person name="Galac M."/>
        </authorList>
    </citation>
    <scope>NUCLEOTIDE SEQUENCE [LARGE SCALE GENOMIC DNA]</scope>
    <source>
        <strain evidence="1 2">EAF2021</strain>
    </source>
</reference>
<dbReference type="Proteomes" id="UP001470230">
    <property type="component" value="Unassembled WGS sequence"/>
</dbReference>
<dbReference type="PANTHER" id="PTHR24159:SF5">
    <property type="entry name" value="ANK_REP_REGION DOMAIN-CONTAINING PROTEIN"/>
    <property type="match status" value="1"/>
</dbReference>
<proteinExistence type="predicted"/>
<evidence type="ECO:0000313" key="2">
    <source>
        <dbReference type="Proteomes" id="UP001470230"/>
    </source>
</evidence>
<dbReference type="InterPro" id="IPR036770">
    <property type="entry name" value="Ankyrin_rpt-contain_sf"/>
</dbReference>
<accession>A0ABR2LCE5</accession>
<gene>
    <name evidence="1" type="ORF">M9Y10_002931</name>
</gene>
<sequence>MREIQKSLIQCIDDNDTNEESFLNLKKLIIDQKINDEKYDLKTFLNLFLRISNNHHCSKYSLNNIIEILQLLKNDIIKYFSNDEIFNIFKDNKRILLYLIEEKILIINKTIASKLMKEKYEMAKYPQYFFNEIKSFIDEPKIDKISNEIPEDFEEKRKIGENDNFICEFIRNDLINDFISYVSKSKINLKRATIEQSIFETNQFLLKKKQQITLIEYASFFGSIQIFKYLINQKVDLRPSVWLFAIHGSNSEIIHFLEEKHIEPDDRSFKKCIKESIKCHHNDLANYFINNLDQSENEILKNFSSKYVKYYNFEFFQEKMIDSLPFYNFCKWDYANLVKILLLKENIDVNKYIIFILI</sequence>
<name>A0ABR2LCE5_9EUKA</name>
<evidence type="ECO:0008006" key="3">
    <source>
        <dbReference type="Google" id="ProtNLM"/>
    </source>
</evidence>
<comment type="caution">
    <text evidence="1">The sequence shown here is derived from an EMBL/GenBank/DDBJ whole genome shotgun (WGS) entry which is preliminary data.</text>
</comment>
<keyword evidence="2" id="KW-1185">Reference proteome</keyword>
<evidence type="ECO:0000313" key="1">
    <source>
        <dbReference type="EMBL" id="KAK8900602.1"/>
    </source>
</evidence>
<protein>
    <recommendedName>
        <fullName evidence="3">DUF3447 domain-containing protein</fullName>
    </recommendedName>
</protein>
<organism evidence="1 2">
    <name type="scientific">Tritrichomonas musculus</name>
    <dbReference type="NCBI Taxonomy" id="1915356"/>
    <lineage>
        <taxon>Eukaryota</taxon>
        <taxon>Metamonada</taxon>
        <taxon>Parabasalia</taxon>
        <taxon>Tritrichomonadida</taxon>
        <taxon>Tritrichomonadidae</taxon>
        <taxon>Tritrichomonas</taxon>
    </lineage>
</organism>
<dbReference type="PANTHER" id="PTHR24159">
    <property type="match status" value="1"/>
</dbReference>
<dbReference type="SUPFAM" id="SSF48403">
    <property type="entry name" value="Ankyrin repeat"/>
    <property type="match status" value="1"/>
</dbReference>